<dbReference type="EMBL" id="JBHSNY010000013">
    <property type="protein sequence ID" value="MFC5638524.1"/>
    <property type="molecule type" value="Genomic_DNA"/>
</dbReference>
<organism evidence="2 3">
    <name type="scientific">Streptomyces bullii</name>
    <dbReference type="NCBI Taxonomy" id="349910"/>
    <lineage>
        <taxon>Bacteria</taxon>
        <taxon>Bacillati</taxon>
        <taxon>Actinomycetota</taxon>
        <taxon>Actinomycetes</taxon>
        <taxon>Kitasatosporales</taxon>
        <taxon>Streptomycetaceae</taxon>
        <taxon>Streptomyces</taxon>
    </lineage>
</organism>
<feature type="compositionally biased region" description="Gly residues" evidence="1">
    <location>
        <begin position="59"/>
        <end position="72"/>
    </location>
</feature>
<gene>
    <name evidence="2" type="ORF">ACFPZJ_33140</name>
</gene>
<protein>
    <submittedName>
        <fullName evidence="2">Uncharacterized protein</fullName>
    </submittedName>
</protein>
<feature type="compositionally biased region" description="Basic and acidic residues" evidence="1">
    <location>
        <begin position="94"/>
        <end position="107"/>
    </location>
</feature>
<evidence type="ECO:0000256" key="1">
    <source>
        <dbReference type="SAM" id="MobiDB-lite"/>
    </source>
</evidence>
<dbReference type="Proteomes" id="UP001596154">
    <property type="component" value="Unassembled WGS sequence"/>
</dbReference>
<comment type="caution">
    <text evidence="2">The sequence shown here is derived from an EMBL/GenBank/DDBJ whole genome shotgun (WGS) entry which is preliminary data.</text>
</comment>
<evidence type="ECO:0000313" key="2">
    <source>
        <dbReference type="EMBL" id="MFC5638524.1"/>
    </source>
</evidence>
<reference evidence="3" key="1">
    <citation type="journal article" date="2019" name="Int. J. Syst. Evol. Microbiol.">
        <title>The Global Catalogue of Microorganisms (GCM) 10K type strain sequencing project: providing services to taxonomists for standard genome sequencing and annotation.</title>
        <authorList>
            <consortium name="The Broad Institute Genomics Platform"/>
            <consortium name="The Broad Institute Genome Sequencing Center for Infectious Disease"/>
            <person name="Wu L."/>
            <person name="Ma J."/>
        </authorList>
    </citation>
    <scope>NUCLEOTIDE SEQUENCE [LARGE SCALE GENOMIC DNA]</scope>
    <source>
        <strain evidence="3">CGMCC 4.7248</strain>
    </source>
</reference>
<dbReference type="RefSeq" id="WP_381029483.1">
    <property type="nucleotide sequence ID" value="NZ_JBHSNY010000013.1"/>
</dbReference>
<proteinExistence type="predicted"/>
<feature type="compositionally biased region" description="Basic and acidic residues" evidence="1">
    <location>
        <begin position="1"/>
        <end position="11"/>
    </location>
</feature>
<evidence type="ECO:0000313" key="3">
    <source>
        <dbReference type="Proteomes" id="UP001596154"/>
    </source>
</evidence>
<accession>A0ABW0V132</accession>
<keyword evidence="3" id="KW-1185">Reference proteome</keyword>
<name>A0ABW0V132_9ACTN</name>
<feature type="region of interest" description="Disordered" evidence="1">
    <location>
        <begin position="1"/>
        <end position="107"/>
    </location>
</feature>
<sequence length="107" mass="11248">MTDGKTPEPHETTNAAENAEEERAAARPFSYPHPERRAGVRATRHISREQADAESVPGVPGGYGSTGGGQAGGRSTPRPGEDTTDESGVTDIVSGREPHPDRGGDER</sequence>